<feature type="region of interest" description="Disordered" evidence="2">
    <location>
        <begin position="58"/>
        <end position="88"/>
    </location>
</feature>
<keyword evidence="5" id="KW-1185">Reference proteome</keyword>
<name>A0AAV5RHX9_STABA</name>
<comment type="similarity">
    <text evidence="1">Belongs to the TBCC family.</text>
</comment>
<reference evidence="4 5" key="1">
    <citation type="journal article" date="2023" name="Elife">
        <title>Identification of key yeast species and microbe-microbe interactions impacting larval growth of Drosophila in the wild.</title>
        <authorList>
            <person name="Mure A."/>
            <person name="Sugiura Y."/>
            <person name="Maeda R."/>
            <person name="Honda K."/>
            <person name="Sakurai N."/>
            <person name="Takahashi Y."/>
            <person name="Watada M."/>
            <person name="Katoh T."/>
            <person name="Gotoh A."/>
            <person name="Gotoh Y."/>
            <person name="Taniguchi I."/>
            <person name="Nakamura K."/>
            <person name="Hayashi T."/>
            <person name="Katayama T."/>
            <person name="Uemura T."/>
            <person name="Hattori Y."/>
        </authorList>
    </citation>
    <scope>NUCLEOTIDE SEQUENCE [LARGE SCALE GENOMIC DNA]</scope>
    <source>
        <strain evidence="4 5">SB-73</strain>
    </source>
</reference>
<dbReference type="Pfam" id="PF07986">
    <property type="entry name" value="TBCC"/>
    <property type="match status" value="1"/>
</dbReference>
<evidence type="ECO:0000256" key="2">
    <source>
        <dbReference type="SAM" id="MobiDB-lite"/>
    </source>
</evidence>
<dbReference type="InterPro" id="IPR027684">
    <property type="entry name" value="TBCC"/>
</dbReference>
<dbReference type="AlphaFoldDB" id="A0AAV5RHX9"/>
<accession>A0AAV5RHX9</accession>
<dbReference type="EMBL" id="BTGC01000003">
    <property type="protein sequence ID" value="GMM51130.1"/>
    <property type="molecule type" value="Genomic_DNA"/>
</dbReference>
<dbReference type="InterPro" id="IPR012945">
    <property type="entry name" value="Tubulin-bd_cofactor_C_dom"/>
</dbReference>
<dbReference type="PANTHER" id="PTHR15139:SF0">
    <property type="entry name" value="TUBULIN-SPECIFIC CHAPERONE C"/>
    <property type="match status" value="1"/>
</dbReference>
<dbReference type="PANTHER" id="PTHR15139">
    <property type="entry name" value="TUBULIN FOLDING COFACTOR C"/>
    <property type="match status" value="1"/>
</dbReference>
<evidence type="ECO:0000313" key="4">
    <source>
        <dbReference type="EMBL" id="GMM51130.1"/>
    </source>
</evidence>
<gene>
    <name evidence="4" type="ORF">DASB73_020880</name>
</gene>
<evidence type="ECO:0000256" key="1">
    <source>
        <dbReference type="ARBA" id="ARBA00008848"/>
    </source>
</evidence>
<sequence length="240" mass="27249">MNLKEFETQLESIESASIRNLEDVQKLQVELNKHADKIPKFYLEKFSQRLQALRVPKCRPRKARQPRAAPQNAGKPTPLESSNTRNIPEGLDAAVNDMKSQDVVIPPQPDLKLTNMINSIVIASDIETSLYCDNLRDCKLYVCCQQCRLFNCTNLEIYIDGCSTPVLEHSSGIRFYFKKETPVCDFQWPNPLTASPNYLSSILSPWVPISQYTLEELTAKEKSIGGTEKEEPKVPRSSKE</sequence>
<evidence type="ECO:0000259" key="3">
    <source>
        <dbReference type="PROSITE" id="PS51329"/>
    </source>
</evidence>
<feature type="domain" description="C-CAP/cofactor C-like" evidence="3">
    <location>
        <begin position="70"/>
        <end position="214"/>
    </location>
</feature>
<organism evidence="4 5">
    <name type="scientific">Starmerella bacillaris</name>
    <name type="common">Yeast</name>
    <name type="synonym">Candida zemplinina</name>
    <dbReference type="NCBI Taxonomy" id="1247836"/>
    <lineage>
        <taxon>Eukaryota</taxon>
        <taxon>Fungi</taxon>
        <taxon>Dikarya</taxon>
        <taxon>Ascomycota</taxon>
        <taxon>Saccharomycotina</taxon>
        <taxon>Dipodascomycetes</taxon>
        <taxon>Dipodascales</taxon>
        <taxon>Trichomonascaceae</taxon>
        <taxon>Starmerella</taxon>
    </lineage>
</organism>
<proteinExistence type="inferred from homology"/>
<dbReference type="GO" id="GO:0007021">
    <property type="term" value="P:tubulin complex assembly"/>
    <property type="evidence" value="ECO:0007669"/>
    <property type="project" value="TreeGrafter"/>
</dbReference>
<protein>
    <recommendedName>
        <fullName evidence="3">C-CAP/cofactor C-like domain-containing protein</fullName>
    </recommendedName>
</protein>
<comment type="caution">
    <text evidence="4">The sequence shown here is derived from an EMBL/GenBank/DDBJ whole genome shotgun (WGS) entry which is preliminary data.</text>
</comment>
<dbReference type="GO" id="GO:0005737">
    <property type="term" value="C:cytoplasm"/>
    <property type="evidence" value="ECO:0007669"/>
    <property type="project" value="TreeGrafter"/>
</dbReference>
<dbReference type="PROSITE" id="PS51329">
    <property type="entry name" value="C_CAP_COFACTOR_C"/>
    <property type="match status" value="1"/>
</dbReference>
<evidence type="ECO:0000313" key="5">
    <source>
        <dbReference type="Proteomes" id="UP001362899"/>
    </source>
</evidence>
<feature type="region of interest" description="Disordered" evidence="2">
    <location>
        <begin position="221"/>
        <end position="240"/>
    </location>
</feature>
<dbReference type="Proteomes" id="UP001362899">
    <property type="component" value="Unassembled WGS sequence"/>
</dbReference>
<dbReference type="GO" id="GO:0007023">
    <property type="term" value="P:post-chaperonin tubulin folding pathway"/>
    <property type="evidence" value="ECO:0007669"/>
    <property type="project" value="InterPro"/>
</dbReference>
<dbReference type="InterPro" id="IPR016098">
    <property type="entry name" value="CAP/MinC_C"/>
</dbReference>
<dbReference type="InterPro" id="IPR017901">
    <property type="entry name" value="C-CAP_CF_C-like"/>
</dbReference>
<dbReference type="Gene3D" id="2.160.20.70">
    <property type="match status" value="1"/>
</dbReference>